<gene>
    <name evidence="1" type="ORF">AOQ84DRAFT_373587</name>
</gene>
<dbReference type="AlphaFoldDB" id="A0A8E2F858"/>
<keyword evidence="2" id="KW-1185">Reference proteome</keyword>
<evidence type="ECO:0000313" key="1">
    <source>
        <dbReference type="EMBL" id="OCL11876.1"/>
    </source>
</evidence>
<accession>A0A8E2F858</accession>
<dbReference type="EMBL" id="KV748968">
    <property type="protein sequence ID" value="OCL11876.1"/>
    <property type="molecule type" value="Genomic_DNA"/>
</dbReference>
<name>A0A8E2F858_9PEZI</name>
<protein>
    <submittedName>
        <fullName evidence="1">Uncharacterized protein</fullName>
    </submittedName>
</protein>
<organism evidence="1 2">
    <name type="scientific">Glonium stellatum</name>
    <dbReference type="NCBI Taxonomy" id="574774"/>
    <lineage>
        <taxon>Eukaryota</taxon>
        <taxon>Fungi</taxon>
        <taxon>Dikarya</taxon>
        <taxon>Ascomycota</taxon>
        <taxon>Pezizomycotina</taxon>
        <taxon>Dothideomycetes</taxon>
        <taxon>Pleosporomycetidae</taxon>
        <taxon>Gloniales</taxon>
        <taxon>Gloniaceae</taxon>
        <taxon>Glonium</taxon>
    </lineage>
</organism>
<sequence length="64" mass="7062">MSTPQIAPGIDSKDADDLKAHLAIWSQGYSSQTFDTPFFTLPATTTTDKYITPYLEPEPSLPRS</sequence>
<dbReference type="Proteomes" id="UP000250140">
    <property type="component" value="Unassembled WGS sequence"/>
</dbReference>
<proteinExistence type="predicted"/>
<evidence type="ECO:0000313" key="2">
    <source>
        <dbReference type="Proteomes" id="UP000250140"/>
    </source>
</evidence>
<reference evidence="1 2" key="1">
    <citation type="journal article" date="2016" name="Nat. Commun.">
        <title>Ectomycorrhizal ecology is imprinted in the genome of the dominant symbiotic fungus Cenococcum geophilum.</title>
        <authorList>
            <consortium name="DOE Joint Genome Institute"/>
            <person name="Peter M."/>
            <person name="Kohler A."/>
            <person name="Ohm R.A."/>
            <person name="Kuo A."/>
            <person name="Krutzmann J."/>
            <person name="Morin E."/>
            <person name="Arend M."/>
            <person name="Barry K.W."/>
            <person name="Binder M."/>
            <person name="Choi C."/>
            <person name="Clum A."/>
            <person name="Copeland A."/>
            <person name="Grisel N."/>
            <person name="Haridas S."/>
            <person name="Kipfer T."/>
            <person name="LaButti K."/>
            <person name="Lindquist E."/>
            <person name="Lipzen A."/>
            <person name="Maire R."/>
            <person name="Meier B."/>
            <person name="Mihaltcheva S."/>
            <person name="Molinier V."/>
            <person name="Murat C."/>
            <person name="Poggeler S."/>
            <person name="Quandt C.A."/>
            <person name="Sperisen C."/>
            <person name="Tritt A."/>
            <person name="Tisserant E."/>
            <person name="Crous P.W."/>
            <person name="Henrissat B."/>
            <person name="Nehls U."/>
            <person name="Egli S."/>
            <person name="Spatafora J.W."/>
            <person name="Grigoriev I.V."/>
            <person name="Martin F.M."/>
        </authorList>
    </citation>
    <scope>NUCLEOTIDE SEQUENCE [LARGE SCALE GENOMIC DNA]</scope>
    <source>
        <strain evidence="1 2">CBS 207.34</strain>
    </source>
</reference>